<dbReference type="SUPFAM" id="SSF49599">
    <property type="entry name" value="TRAF domain-like"/>
    <property type="match status" value="1"/>
</dbReference>
<accession>A0A814VW33</accession>
<dbReference type="SMART" id="SM00061">
    <property type="entry name" value="MATH"/>
    <property type="match status" value="1"/>
</dbReference>
<evidence type="ECO:0000256" key="2">
    <source>
        <dbReference type="ARBA" id="ARBA00022703"/>
    </source>
</evidence>
<dbReference type="PROSITE" id="PS50144">
    <property type="entry name" value="MATH"/>
    <property type="match status" value="1"/>
</dbReference>
<keyword evidence="2" id="KW-0053">Apoptosis</keyword>
<gene>
    <name evidence="7" type="ORF">GPM918_LOCUS23360</name>
    <name evidence="8" type="ORF">SRO942_LOCUS23359</name>
</gene>
<keyword evidence="1" id="KW-1017">Isopeptide bond</keyword>
<dbReference type="EMBL" id="CAJNOQ010008321">
    <property type="protein sequence ID" value="CAF1194053.1"/>
    <property type="molecule type" value="Genomic_DNA"/>
</dbReference>
<proteinExistence type="predicted"/>
<dbReference type="GO" id="GO:0005164">
    <property type="term" value="F:tumor necrosis factor receptor binding"/>
    <property type="evidence" value="ECO:0007669"/>
    <property type="project" value="TreeGrafter"/>
</dbReference>
<dbReference type="GO" id="GO:0009898">
    <property type="term" value="C:cytoplasmic side of plasma membrane"/>
    <property type="evidence" value="ECO:0007669"/>
    <property type="project" value="TreeGrafter"/>
</dbReference>
<dbReference type="InterPro" id="IPR049342">
    <property type="entry name" value="TRAF1-6_MATH_dom"/>
</dbReference>
<dbReference type="Proteomes" id="UP000663829">
    <property type="component" value="Unassembled WGS sequence"/>
</dbReference>
<evidence type="ECO:0000256" key="1">
    <source>
        <dbReference type="ARBA" id="ARBA00022499"/>
    </source>
</evidence>
<protein>
    <recommendedName>
        <fullName evidence="6">MATH domain-containing protein</fullName>
    </recommendedName>
</protein>
<sequence length="250" mass="28742">MNQLKISIAEKESNLNVIAPNQKVLLQELSTLKEQVENIEFVSYDGTLIWKITNVSDKMSDAQSERQPSIYSRPFYSSPTGYKMRARLYLHGDGNARRTHMSLFIVIVRGEYDRILKWPFNHTVTFCLLDQSGQNRHVIDSFRPDIKSNSFQRPQSEMNIASGIPKFFPLPMIQEADNNYVKDDTMFIKVIVDFADLSKMILPYVLSLNSGLPYHVQQYMIQQEIQRRQKAAQTPVSPLPNLDSASNTYG</sequence>
<dbReference type="OrthoDB" id="6499288at2759"/>
<evidence type="ECO:0000313" key="8">
    <source>
        <dbReference type="EMBL" id="CAF3958391.1"/>
    </source>
</evidence>
<evidence type="ECO:0000259" key="6">
    <source>
        <dbReference type="PROSITE" id="PS50144"/>
    </source>
</evidence>
<dbReference type="AlphaFoldDB" id="A0A814VW33"/>
<dbReference type="Proteomes" id="UP000681722">
    <property type="component" value="Unassembled WGS sequence"/>
</dbReference>
<dbReference type="PANTHER" id="PTHR10131:SF138">
    <property type="entry name" value="RE66324P"/>
    <property type="match status" value="1"/>
</dbReference>
<reference evidence="7" key="1">
    <citation type="submission" date="2021-02" db="EMBL/GenBank/DDBJ databases">
        <authorList>
            <person name="Nowell W R."/>
        </authorList>
    </citation>
    <scope>NUCLEOTIDE SEQUENCE</scope>
</reference>
<dbReference type="InterPro" id="IPR008974">
    <property type="entry name" value="TRAF-like"/>
</dbReference>
<evidence type="ECO:0000313" key="7">
    <source>
        <dbReference type="EMBL" id="CAF1194053.1"/>
    </source>
</evidence>
<comment type="caution">
    <text evidence="7">The sequence shown here is derived from an EMBL/GenBank/DDBJ whole genome shotgun (WGS) entry which is preliminary data.</text>
</comment>
<keyword evidence="9" id="KW-1185">Reference proteome</keyword>
<dbReference type="GO" id="GO:0043122">
    <property type="term" value="P:regulation of canonical NF-kappaB signal transduction"/>
    <property type="evidence" value="ECO:0007669"/>
    <property type="project" value="TreeGrafter"/>
</dbReference>
<dbReference type="GO" id="GO:0006915">
    <property type="term" value="P:apoptotic process"/>
    <property type="evidence" value="ECO:0007669"/>
    <property type="project" value="UniProtKB-KW"/>
</dbReference>
<dbReference type="PANTHER" id="PTHR10131">
    <property type="entry name" value="TNF RECEPTOR ASSOCIATED FACTOR"/>
    <property type="match status" value="1"/>
</dbReference>
<name>A0A814VW33_9BILA</name>
<dbReference type="EMBL" id="CAJOBC010008322">
    <property type="protein sequence ID" value="CAF3958391.1"/>
    <property type="molecule type" value="Genomic_DNA"/>
</dbReference>
<evidence type="ECO:0000256" key="3">
    <source>
        <dbReference type="ARBA" id="ARBA00022843"/>
    </source>
</evidence>
<dbReference type="Gene3D" id="2.60.210.10">
    <property type="entry name" value="Apoptosis, Tumor Necrosis Factor Receptor Associated Protein 2, Chain A"/>
    <property type="match status" value="1"/>
</dbReference>
<keyword evidence="3" id="KW-0832">Ubl conjugation</keyword>
<evidence type="ECO:0000256" key="4">
    <source>
        <dbReference type="ARBA" id="ARBA00023054"/>
    </source>
</evidence>
<evidence type="ECO:0000313" key="9">
    <source>
        <dbReference type="Proteomes" id="UP000663829"/>
    </source>
</evidence>
<keyword evidence="4" id="KW-0175">Coiled coil</keyword>
<dbReference type="Pfam" id="PF21355">
    <property type="entry name" value="TRAF-mep_MATH"/>
    <property type="match status" value="1"/>
</dbReference>
<feature type="domain" description="MATH" evidence="6">
    <location>
        <begin position="45"/>
        <end position="192"/>
    </location>
</feature>
<feature type="region of interest" description="Disordered" evidence="5">
    <location>
        <begin position="231"/>
        <end position="250"/>
    </location>
</feature>
<dbReference type="InterPro" id="IPR002083">
    <property type="entry name" value="MATH/TRAF_dom"/>
</dbReference>
<evidence type="ECO:0000256" key="5">
    <source>
        <dbReference type="SAM" id="MobiDB-lite"/>
    </source>
</evidence>
<dbReference type="FunFam" id="2.60.210.10:FF:000001">
    <property type="entry name" value="TNF receptor-associated factor"/>
    <property type="match status" value="1"/>
</dbReference>
<dbReference type="CDD" id="cd00270">
    <property type="entry name" value="MATH_TRAF_C"/>
    <property type="match status" value="1"/>
</dbReference>
<organism evidence="7 9">
    <name type="scientific">Didymodactylos carnosus</name>
    <dbReference type="NCBI Taxonomy" id="1234261"/>
    <lineage>
        <taxon>Eukaryota</taxon>
        <taxon>Metazoa</taxon>
        <taxon>Spiralia</taxon>
        <taxon>Gnathifera</taxon>
        <taxon>Rotifera</taxon>
        <taxon>Eurotatoria</taxon>
        <taxon>Bdelloidea</taxon>
        <taxon>Philodinida</taxon>
        <taxon>Philodinidae</taxon>
        <taxon>Didymodactylos</taxon>
    </lineage>
</organism>